<reference evidence="9 10" key="1">
    <citation type="submission" date="2020-08" db="EMBL/GenBank/DDBJ databases">
        <title>Genomic Encyclopedia of Type Strains, Phase IV (KMG-IV): sequencing the most valuable type-strain genomes for metagenomic binning, comparative biology and taxonomic classification.</title>
        <authorList>
            <person name="Goeker M."/>
        </authorList>
    </citation>
    <scope>NUCLEOTIDE SEQUENCE [LARGE SCALE GENOMIC DNA]</scope>
    <source>
        <strain evidence="9 10">DSM 102983</strain>
    </source>
</reference>
<dbReference type="Proteomes" id="UP000533637">
    <property type="component" value="Unassembled WGS sequence"/>
</dbReference>
<gene>
    <name evidence="9" type="ORF">GGQ57_004646</name>
</gene>
<evidence type="ECO:0000259" key="8">
    <source>
        <dbReference type="Pfam" id="PF12704"/>
    </source>
</evidence>
<keyword evidence="5 6" id="KW-0472">Membrane</keyword>
<feature type="transmembrane region" description="Helical" evidence="6">
    <location>
        <begin position="349"/>
        <end position="369"/>
    </location>
</feature>
<name>A0ABR6KUZ5_9BACT</name>
<keyword evidence="2" id="KW-1003">Cell membrane</keyword>
<comment type="subcellular location">
    <subcellularLocation>
        <location evidence="1">Cell membrane</location>
        <topology evidence="1">Multi-pass membrane protein</topology>
    </subcellularLocation>
</comment>
<organism evidence="9 10">
    <name type="scientific">Parabacteroides faecis</name>
    <dbReference type="NCBI Taxonomy" id="1217282"/>
    <lineage>
        <taxon>Bacteria</taxon>
        <taxon>Pseudomonadati</taxon>
        <taxon>Bacteroidota</taxon>
        <taxon>Bacteroidia</taxon>
        <taxon>Bacteroidales</taxon>
        <taxon>Tannerellaceae</taxon>
        <taxon>Parabacteroides</taxon>
    </lineage>
</organism>
<dbReference type="InterPro" id="IPR025857">
    <property type="entry name" value="MacB_PCD"/>
</dbReference>
<evidence type="ECO:0000313" key="9">
    <source>
        <dbReference type="EMBL" id="MBB4624702.1"/>
    </source>
</evidence>
<evidence type="ECO:0000256" key="3">
    <source>
        <dbReference type="ARBA" id="ARBA00022692"/>
    </source>
</evidence>
<dbReference type="PANTHER" id="PTHR30572:SF18">
    <property type="entry name" value="ABC-TYPE MACROLIDE FAMILY EXPORT SYSTEM PERMEASE COMPONENT 2"/>
    <property type="match status" value="1"/>
</dbReference>
<evidence type="ECO:0000256" key="1">
    <source>
        <dbReference type="ARBA" id="ARBA00004651"/>
    </source>
</evidence>
<feature type="domain" description="ABC3 transporter permease C-terminal" evidence="7">
    <location>
        <begin position="298"/>
        <end position="429"/>
    </location>
</feature>
<keyword evidence="10" id="KW-1185">Reference proteome</keyword>
<protein>
    <submittedName>
        <fullName evidence="9">ABC transport system permease protein</fullName>
    </submittedName>
</protein>
<dbReference type="RefSeq" id="WP_183672253.1">
    <property type="nucleotide sequence ID" value="NZ_BMPB01000015.1"/>
</dbReference>
<feature type="transmembrane region" description="Helical" evidence="6">
    <location>
        <begin position="21"/>
        <end position="43"/>
    </location>
</feature>
<keyword evidence="3 6" id="KW-0812">Transmembrane</keyword>
<dbReference type="EMBL" id="JACHOC010000011">
    <property type="protein sequence ID" value="MBB4624702.1"/>
    <property type="molecule type" value="Genomic_DNA"/>
</dbReference>
<keyword evidence="4 6" id="KW-1133">Transmembrane helix</keyword>
<dbReference type="Pfam" id="PF02687">
    <property type="entry name" value="FtsX"/>
    <property type="match status" value="1"/>
</dbReference>
<evidence type="ECO:0000313" key="10">
    <source>
        <dbReference type="Proteomes" id="UP000533637"/>
    </source>
</evidence>
<evidence type="ECO:0000256" key="5">
    <source>
        <dbReference type="ARBA" id="ARBA00023136"/>
    </source>
</evidence>
<feature type="transmembrane region" description="Helical" evidence="6">
    <location>
        <begin position="293"/>
        <end position="312"/>
    </location>
</feature>
<dbReference type="InterPro" id="IPR050250">
    <property type="entry name" value="Macrolide_Exporter_MacB"/>
</dbReference>
<dbReference type="Pfam" id="PF12704">
    <property type="entry name" value="MacB_PCD"/>
    <property type="match status" value="1"/>
</dbReference>
<comment type="caution">
    <text evidence="9">The sequence shown here is derived from an EMBL/GenBank/DDBJ whole genome shotgun (WGS) entry which is preliminary data.</text>
</comment>
<dbReference type="PANTHER" id="PTHR30572">
    <property type="entry name" value="MEMBRANE COMPONENT OF TRANSPORTER-RELATED"/>
    <property type="match status" value="1"/>
</dbReference>
<dbReference type="InterPro" id="IPR003838">
    <property type="entry name" value="ABC3_permease_C"/>
</dbReference>
<evidence type="ECO:0000256" key="6">
    <source>
        <dbReference type="SAM" id="Phobius"/>
    </source>
</evidence>
<evidence type="ECO:0000259" key="7">
    <source>
        <dbReference type="Pfam" id="PF02687"/>
    </source>
</evidence>
<feature type="transmembrane region" description="Helical" evidence="6">
    <location>
        <begin position="401"/>
        <end position="422"/>
    </location>
</feature>
<evidence type="ECO:0000256" key="4">
    <source>
        <dbReference type="ARBA" id="ARBA00022989"/>
    </source>
</evidence>
<evidence type="ECO:0000256" key="2">
    <source>
        <dbReference type="ARBA" id="ARBA00022475"/>
    </source>
</evidence>
<proteinExistence type="predicted"/>
<sequence>MYKQYFKQAWNLMKQNRFFSTVYIIGTGLAISMVMVMAVVYHIRTANIAPEVHRDRICYVRYVSYRMNDDKGSLNSSCGPRFLKEVIYNLKTPEAVAVTTDPSITRFMLGDIFVQVPGHEEMPKVNLLGCNDQFWKVYSFNFREGKPFTEADFESGLPRVVLAGSLARRLFGENEATGQTLLINEARYTVSGVVADVSGITSDVYAEVWVPYSSLNAIMKEMTSEDEGSAGPLIAKIQLRDAKDIGTLTDELAESVKRYNTGLAGGQVTYGKPVSYADYMIGSLFYKDRNQTYFILAVVLLLFLLVPALNLSGLNTSHMQDRIPEVGIRKAFGASRSTLLSQIFAENMILMLPGGIAGLLFSYVLVFLFRNILLSSGFFAMQMGTGNTIALSPGMLLNMEVFFYAFLICLVLNLLSSMVPAWRAVRVNITDALNG</sequence>
<feature type="domain" description="MacB-like periplasmic core" evidence="8">
    <location>
        <begin position="24"/>
        <end position="253"/>
    </location>
</feature>
<accession>A0ABR6KUZ5</accession>